<sequence>MRGHPSSFCKRLLHSKGWIPTKNFSRSNVNLLTKLSISDRRNGDAKSVREAFDEVPRRDVIAWSALISRYSRQGHSREAVNEFVLMNRRGVDANQFTYGSVLRACTHLDFLQEGEMVHCCIMKRGYYQNLFVQSALVDLHLKCGRVEDALYVFDKMSERDLVSWNTMVGGFAAKGFGAGAVQLFQLMLREGFCPDRYSFASVLKRGCSHGIEGVRVIHGLTIKFGCDSNDIVCGALIDAYAKSGSLGDAKLVYHSMEVEDLVSLTALVTGYVHGRKNGVVAMEMFSDIHRRGMRIDGILLCSVLSICADVAAFDMGRQIHALLWKIQSNHDTALANALVDMYSKCGAIEDADQVFNEMAERNVISWTCLITGYGKNGLENEAIGLFQRMERSGIKPNDVTFLGVLCACSHGGMASIGQQLFDSMMNAYGIQPREEHYACVVDLLARSGCIKEAYEFVCNMPIRPTASLWGSLLGACILHQDAVVGEKASRHLIAMEPANSTSYIVVANIYKSLGLWEKAEEARRLMKERGLSKEPGWSLSYLVKEPRFLEQLV</sequence>
<dbReference type="Pfam" id="PF01535">
    <property type="entry name" value="PPR"/>
    <property type="match status" value="3"/>
</dbReference>
<dbReference type="OrthoDB" id="1859199at2759"/>
<gene>
    <name evidence="3" type="ORF">NYM_LOCUS23628</name>
</gene>
<protein>
    <recommendedName>
        <fullName evidence="4">Pentacotripeptide-repeat region of PRORP domain-containing protein</fullName>
    </recommendedName>
</protein>
<feature type="repeat" description="PPR" evidence="2">
    <location>
        <begin position="59"/>
        <end position="93"/>
    </location>
</feature>
<dbReference type="Pfam" id="PF13041">
    <property type="entry name" value="PPR_2"/>
    <property type="match status" value="2"/>
</dbReference>
<feature type="repeat" description="PPR" evidence="2">
    <location>
        <begin position="229"/>
        <end position="263"/>
    </location>
</feature>
<evidence type="ECO:0000256" key="2">
    <source>
        <dbReference type="PROSITE-ProRule" id="PRU00708"/>
    </source>
</evidence>
<dbReference type="FunFam" id="1.25.40.10:FF:001093">
    <property type="entry name" value="Pentatricopeptide repeat-containing protein At2g34400"/>
    <property type="match status" value="1"/>
</dbReference>
<feature type="repeat" description="PPR" evidence="2">
    <location>
        <begin position="160"/>
        <end position="194"/>
    </location>
</feature>
<dbReference type="OMA" id="ESYDLIC"/>
<dbReference type="InterPro" id="IPR046848">
    <property type="entry name" value="E_motif"/>
</dbReference>
<evidence type="ECO:0000256" key="1">
    <source>
        <dbReference type="ARBA" id="ARBA00022737"/>
    </source>
</evidence>
<dbReference type="PROSITE" id="PS51375">
    <property type="entry name" value="PPR"/>
    <property type="match status" value="5"/>
</dbReference>
<reference evidence="3" key="1">
    <citation type="submission" date="2019-09" db="EMBL/GenBank/DDBJ databases">
        <authorList>
            <person name="Zhang L."/>
        </authorList>
    </citation>
    <scope>NUCLEOTIDE SEQUENCE</scope>
</reference>
<keyword evidence="1" id="KW-0677">Repeat</keyword>
<dbReference type="InterPro" id="IPR011990">
    <property type="entry name" value="TPR-like_helical_dom_sf"/>
</dbReference>
<feature type="repeat" description="PPR" evidence="2">
    <location>
        <begin position="362"/>
        <end position="396"/>
    </location>
</feature>
<proteinExistence type="predicted"/>
<dbReference type="Pfam" id="PF20431">
    <property type="entry name" value="E_motif"/>
    <property type="match status" value="1"/>
</dbReference>
<evidence type="ECO:0000313" key="3">
    <source>
        <dbReference type="EMBL" id="VVW55116.1"/>
    </source>
</evidence>
<dbReference type="InterPro" id="IPR046960">
    <property type="entry name" value="PPR_At4g14850-like_plant"/>
</dbReference>
<dbReference type="AlphaFoldDB" id="A0A5K1F2C5"/>
<dbReference type="GO" id="GO:0003723">
    <property type="term" value="F:RNA binding"/>
    <property type="evidence" value="ECO:0007669"/>
    <property type="project" value="InterPro"/>
</dbReference>
<dbReference type="PANTHER" id="PTHR47926:SF417">
    <property type="entry name" value="PENTACOTRIPEPTIDE-REPEAT REGION OF PRORP DOMAIN-CONTAINING PROTEIN"/>
    <property type="match status" value="1"/>
</dbReference>
<dbReference type="Gramene" id="NC7G0277370.1">
    <property type="protein sequence ID" value="NC7G0277370.1:cds"/>
    <property type="gene ID" value="NC7G0277370"/>
</dbReference>
<evidence type="ECO:0008006" key="4">
    <source>
        <dbReference type="Google" id="ProtNLM"/>
    </source>
</evidence>
<organism evidence="3">
    <name type="scientific">Nymphaea colorata</name>
    <name type="common">pocket water lily</name>
    <dbReference type="NCBI Taxonomy" id="210225"/>
    <lineage>
        <taxon>Eukaryota</taxon>
        <taxon>Viridiplantae</taxon>
        <taxon>Streptophyta</taxon>
        <taxon>Embryophyta</taxon>
        <taxon>Tracheophyta</taxon>
        <taxon>Spermatophyta</taxon>
        <taxon>Magnoliopsida</taxon>
        <taxon>Nymphaeales</taxon>
        <taxon>Nymphaeaceae</taxon>
        <taxon>Nymphaea</taxon>
    </lineage>
</organism>
<dbReference type="EMBL" id="LR721785">
    <property type="protein sequence ID" value="VVW55116.1"/>
    <property type="molecule type" value="Genomic_DNA"/>
</dbReference>
<dbReference type="Gene3D" id="1.25.40.10">
    <property type="entry name" value="Tetratricopeptide repeat domain"/>
    <property type="match status" value="5"/>
</dbReference>
<feature type="repeat" description="PPR" evidence="2">
    <location>
        <begin position="331"/>
        <end position="361"/>
    </location>
</feature>
<dbReference type="NCBIfam" id="TIGR00756">
    <property type="entry name" value="PPR"/>
    <property type="match status" value="5"/>
</dbReference>
<name>A0A5K1F2C5_9MAGN</name>
<dbReference type="InterPro" id="IPR002885">
    <property type="entry name" value="PPR_rpt"/>
</dbReference>
<dbReference type="GO" id="GO:0009451">
    <property type="term" value="P:RNA modification"/>
    <property type="evidence" value="ECO:0007669"/>
    <property type="project" value="InterPro"/>
</dbReference>
<dbReference type="FunFam" id="1.25.40.10:FF:000344">
    <property type="entry name" value="Pentatricopeptide repeat-containing protein"/>
    <property type="match status" value="1"/>
</dbReference>
<accession>A0A5K1F2C5</accession>
<dbReference type="PANTHER" id="PTHR47926">
    <property type="entry name" value="PENTATRICOPEPTIDE REPEAT-CONTAINING PROTEIN"/>
    <property type="match status" value="1"/>
</dbReference>